<dbReference type="PRINTS" id="PR00120">
    <property type="entry name" value="HATPASE"/>
</dbReference>
<evidence type="ECO:0000256" key="3">
    <source>
        <dbReference type="ARBA" id="ARBA00022723"/>
    </source>
</evidence>
<keyword evidence="9" id="KW-1133">Transmembrane helix</keyword>
<evidence type="ECO:0000256" key="7">
    <source>
        <dbReference type="ARBA" id="ARBA00022967"/>
    </source>
</evidence>
<keyword evidence="7" id="KW-1278">Translocase</keyword>
<evidence type="ECO:0000256" key="9">
    <source>
        <dbReference type="SAM" id="Phobius"/>
    </source>
</evidence>
<dbReference type="EMBL" id="LR589141">
    <property type="protein sequence ID" value="VTP02796.1"/>
    <property type="molecule type" value="Genomic_DNA"/>
</dbReference>
<organism evidence="10">
    <name type="scientific">Mycobacterium riyadhense</name>
    <dbReference type="NCBI Taxonomy" id="486698"/>
    <lineage>
        <taxon>Bacteria</taxon>
        <taxon>Bacillati</taxon>
        <taxon>Actinomycetota</taxon>
        <taxon>Actinomycetes</taxon>
        <taxon>Mycobacteriales</taxon>
        <taxon>Mycobacteriaceae</taxon>
        <taxon>Mycobacterium</taxon>
    </lineage>
</organism>
<dbReference type="GO" id="GO:0016020">
    <property type="term" value="C:membrane"/>
    <property type="evidence" value="ECO:0007669"/>
    <property type="project" value="UniProtKB-SubCell"/>
</dbReference>
<feature type="transmembrane region" description="Helical" evidence="9">
    <location>
        <begin position="105"/>
        <end position="123"/>
    </location>
</feature>
<dbReference type="GO" id="GO:0046872">
    <property type="term" value="F:metal ion binding"/>
    <property type="evidence" value="ECO:0007669"/>
    <property type="project" value="UniProtKB-KW"/>
</dbReference>
<dbReference type="AlphaFoldDB" id="A0A653F1B5"/>
<dbReference type="GO" id="GO:0016887">
    <property type="term" value="F:ATP hydrolysis activity"/>
    <property type="evidence" value="ECO:0007669"/>
    <property type="project" value="InterPro"/>
</dbReference>
<sequence length="208" mass="21740">MVTAVIHDSCPPGRCSAFAGITQVFAGLLPDTKVDAVRAIETRAKVMLVGDGVNDAPAMAAVLVSIAMGRSGSDLALETADAVITRDDLATLPAIVALARRARRVVTANLIIAATFIAVLVIWDLVGRLSLPLGVAGHEGSTLVVGLNGLRLLRDTAWPKASGSRAARRREAAPTGPEPSGMTPMAGYLARMQKLSYSGRCRGRGRCR</sequence>
<evidence type="ECO:0000313" key="10">
    <source>
        <dbReference type="EMBL" id="VTP02796.1"/>
    </source>
</evidence>
<evidence type="ECO:0000256" key="8">
    <source>
        <dbReference type="SAM" id="MobiDB-lite"/>
    </source>
</evidence>
<evidence type="ECO:0000256" key="6">
    <source>
        <dbReference type="ARBA" id="ARBA00022842"/>
    </source>
</evidence>
<evidence type="ECO:0000256" key="1">
    <source>
        <dbReference type="ARBA" id="ARBA00004141"/>
    </source>
</evidence>
<comment type="similarity">
    <text evidence="2">Belongs to the cation transport ATPase (P-type) (TC 3.A.3) family. Type IB subfamily.</text>
</comment>
<proteinExistence type="inferred from homology"/>
<name>A0A653F1B5_9MYCO</name>
<keyword evidence="4" id="KW-0547">Nucleotide-binding</keyword>
<dbReference type="PANTHER" id="PTHR43079:SF1">
    <property type="entry name" value="CADMIUM_ZINC-TRANSPORTING ATPASE HMA1, CHLOROPLASTIC-RELATED"/>
    <property type="match status" value="1"/>
</dbReference>
<keyword evidence="9" id="KW-0472">Membrane</keyword>
<evidence type="ECO:0000256" key="5">
    <source>
        <dbReference type="ARBA" id="ARBA00022840"/>
    </source>
</evidence>
<dbReference type="InterPro" id="IPR051949">
    <property type="entry name" value="Cation_Transport_ATPase"/>
</dbReference>
<dbReference type="InterPro" id="IPR036412">
    <property type="entry name" value="HAD-like_sf"/>
</dbReference>
<dbReference type="Gene3D" id="3.40.50.1000">
    <property type="entry name" value="HAD superfamily/HAD-like"/>
    <property type="match status" value="1"/>
</dbReference>
<evidence type="ECO:0000256" key="4">
    <source>
        <dbReference type="ARBA" id="ARBA00022741"/>
    </source>
</evidence>
<keyword evidence="5" id="KW-0067">ATP-binding</keyword>
<keyword evidence="3" id="KW-0479">Metal-binding</keyword>
<dbReference type="PROSITE" id="PS01229">
    <property type="entry name" value="COF_2"/>
    <property type="match status" value="1"/>
</dbReference>
<feature type="region of interest" description="Disordered" evidence="8">
    <location>
        <begin position="161"/>
        <end position="184"/>
    </location>
</feature>
<dbReference type="InterPro" id="IPR023214">
    <property type="entry name" value="HAD_sf"/>
</dbReference>
<reference evidence="10" key="1">
    <citation type="submission" date="2019-05" db="EMBL/GenBank/DDBJ databases">
        <authorList>
            <person name="Naeem R."/>
            <person name="Antony C."/>
            <person name="Guan Q."/>
        </authorList>
    </citation>
    <scope>NUCLEOTIDE SEQUENCE</scope>
    <source>
        <strain evidence="10">2</strain>
    </source>
</reference>
<dbReference type="InterPro" id="IPR001757">
    <property type="entry name" value="P_typ_ATPase"/>
</dbReference>
<gene>
    <name evidence="10" type="primary">ctpJ</name>
    <name evidence="10" type="ORF">BIN_B_04693</name>
</gene>
<keyword evidence="6" id="KW-0460">Magnesium</keyword>
<evidence type="ECO:0000256" key="2">
    <source>
        <dbReference type="ARBA" id="ARBA00006024"/>
    </source>
</evidence>
<dbReference type="SUPFAM" id="SSF56784">
    <property type="entry name" value="HAD-like"/>
    <property type="match status" value="1"/>
</dbReference>
<dbReference type="PANTHER" id="PTHR43079">
    <property type="entry name" value="PROBABLE CADMIUM/ZINC-TRANSPORTING ATPASE HMA1"/>
    <property type="match status" value="1"/>
</dbReference>
<comment type="subcellular location">
    <subcellularLocation>
        <location evidence="1">Membrane</location>
        <topology evidence="1">Multi-pass membrane protein</topology>
    </subcellularLocation>
</comment>
<dbReference type="GO" id="GO:0005524">
    <property type="term" value="F:ATP binding"/>
    <property type="evidence" value="ECO:0007669"/>
    <property type="project" value="UniProtKB-KW"/>
</dbReference>
<dbReference type="PRINTS" id="PR00119">
    <property type="entry name" value="CATATPASE"/>
</dbReference>
<keyword evidence="9" id="KW-0812">Transmembrane</keyword>
<accession>A0A653F1B5</accession>
<protein>
    <submittedName>
        <fullName evidence="10">Putative cation-transporting P-type ATPase J</fullName>
    </submittedName>
</protein>